<evidence type="ECO:0000256" key="3">
    <source>
        <dbReference type="ARBA" id="ARBA00023069"/>
    </source>
</evidence>
<name>A0ABD0Y3E9_9HEMI</name>
<dbReference type="Pfam" id="PF10498">
    <property type="entry name" value="IFT57"/>
    <property type="match status" value="1"/>
</dbReference>
<dbReference type="PANTHER" id="PTHR16011">
    <property type="entry name" value="IFT57/HIPPI"/>
    <property type="match status" value="1"/>
</dbReference>
<proteinExistence type="inferred from homology"/>
<accession>A0ABD0Y3E9</accession>
<organism evidence="5 6">
    <name type="scientific">Ranatra chinensis</name>
    <dbReference type="NCBI Taxonomy" id="642074"/>
    <lineage>
        <taxon>Eukaryota</taxon>
        <taxon>Metazoa</taxon>
        <taxon>Ecdysozoa</taxon>
        <taxon>Arthropoda</taxon>
        <taxon>Hexapoda</taxon>
        <taxon>Insecta</taxon>
        <taxon>Pterygota</taxon>
        <taxon>Neoptera</taxon>
        <taxon>Paraneoptera</taxon>
        <taxon>Hemiptera</taxon>
        <taxon>Heteroptera</taxon>
        <taxon>Panheteroptera</taxon>
        <taxon>Nepomorpha</taxon>
        <taxon>Nepidae</taxon>
        <taxon>Ranatrinae</taxon>
        <taxon>Ranatra</taxon>
    </lineage>
</organism>
<sequence>MYYLKVLSADEGKREHILESRTTTEEWNIELERVLPSLKVSIKSGYGGDWRSHYAAMKQEHNGLSSRTGKVVSKLGKMATQLTMSLDTISSREQLINRQLDPLLQEYRTLRDELSAVNERYKEVNGGVVARQRQLDGIEQTMEQVRLQTEERAATMSDGSPLIQIKKAIKDIKSEMKLMDINIAMVEHNIFQSKLKRKALASSLAFHAMPVI</sequence>
<comment type="subcellular location">
    <subcellularLocation>
        <location evidence="1">Cell projection</location>
        <location evidence="1">Cilium</location>
    </subcellularLocation>
</comment>
<keyword evidence="4" id="KW-0966">Cell projection</keyword>
<evidence type="ECO:0000256" key="2">
    <source>
        <dbReference type="ARBA" id="ARBA00009415"/>
    </source>
</evidence>
<reference evidence="5 6" key="1">
    <citation type="submission" date="2024-07" db="EMBL/GenBank/DDBJ databases">
        <title>Chromosome-level genome assembly of the water stick insect Ranatra chinensis (Heteroptera: Nepidae).</title>
        <authorList>
            <person name="Liu X."/>
        </authorList>
    </citation>
    <scope>NUCLEOTIDE SEQUENCE [LARGE SCALE GENOMIC DNA]</scope>
    <source>
        <strain evidence="5">Cailab_2021Rc</strain>
        <tissue evidence="5">Muscle</tissue>
    </source>
</reference>
<keyword evidence="3" id="KW-0969">Cilium</keyword>
<evidence type="ECO:0000256" key="4">
    <source>
        <dbReference type="ARBA" id="ARBA00023273"/>
    </source>
</evidence>
<evidence type="ECO:0000256" key="1">
    <source>
        <dbReference type="ARBA" id="ARBA00004138"/>
    </source>
</evidence>
<dbReference type="GO" id="GO:0005929">
    <property type="term" value="C:cilium"/>
    <property type="evidence" value="ECO:0007669"/>
    <property type="project" value="UniProtKB-SubCell"/>
</dbReference>
<dbReference type="Proteomes" id="UP001558652">
    <property type="component" value="Unassembled WGS sequence"/>
</dbReference>
<keyword evidence="6" id="KW-1185">Reference proteome</keyword>
<gene>
    <name evidence="5" type="ORF">AAG570_004264</name>
</gene>
<comment type="similarity">
    <text evidence="2">Belongs to the IFT57 family.</text>
</comment>
<protein>
    <submittedName>
        <fullName evidence="5">Uncharacterized protein</fullName>
    </submittedName>
</protein>
<dbReference type="EMBL" id="JBFDAA010000015">
    <property type="protein sequence ID" value="KAL1117951.1"/>
    <property type="molecule type" value="Genomic_DNA"/>
</dbReference>
<comment type="caution">
    <text evidence="5">The sequence shown here is derived from an EMBL/GenBank/DDBJ whole genome shotgun (WGS) entry which is preliminary data.</text>
</comment>
<evidence type="ECO:0000313" key="5">
    <source>
        <dbReference type="EMBL" id="KAL1117951.1"/>
    </source>
</evidence>
<dbReference type="PANTHER" id="PTHR16011:SF0">
    <property type="entry name" value="INTRAFLAGELLAR TRANSPORT PROTEIN 57 HOMOLOG"/>
    <property type="match status" value="1"/>
</dbReference>
<dbReference type="AlphaFoldDB" id="A0ABD0Y3E9"/>
<dbReference type="InterPro" id="IPR019530">
    <property type="entry name" value="Intra-flagellar_transport_57"/>
</dbReference>
<evidence type="ECO:0000313" key="6">
    <source>
        <dbReference type="Proteomes" id="UP001558652"/>
    </source>
</evidence>